<keyword evidence="3" id="KW-1185">Reference proteome</keyword>
<name>A0A0D7B034_9AGAR</name>
<dbReference type="PANTHER" id="PTHR33099:SF14">
    <property type="entry name" value="PROLYL 4-HYDROXYLASE ALPHA SUBUNIT FE(2+) 2OG DIOXYGENASE DOMAIN-CONTAINING PROTEIN"/>
    <property type="match status" value="1"/>
</dbReference>
<organism evidence="2 3">
    <name type="scientific">Cylindrobasidium torrendii FP15055 ss-10</name>
    <dbReference type="NCBI Taxonomy" id="1314674"/>
    <lineage>
        <taxon>Eukaryota</taxon>
        <taxon>Fungi</taxon>
        <taxon>Dikarya</taxon>
        <taxon>Basidiomycota</taxon>
        <taxon>Agaricomycotina</taxon>
        <taxon>Agaricomycetes</taxon>
        <taxon>Agaricomycetidae</taxon>
        <taxon>Agaricales</taxon>
        <taxon>Marasmiineae</taxon>
        <taxon>Physalacriaceae</taxon>
        <taxon>Cylindrobasidium</taxon>
    </lineage>
</organism>
<dbReference type="OrthoDB" id="27483at2759"/>
<evidence type="ECO:0000313" key="3">
    <source>
        <dbReference type="Proteomes" id="UP000054007"/>
    </source>
</evidence>
<feature type="domain" description="Prolyl 4-hydroxylase alpha subunit Fe(2+) 2OG dioxygenase" evidence="1">
    <location>
        <begin position="154"/>
        <end position="248"/>
    </location>
</feature>
<dbReference type="InterPro" id="IPR044862">
    <property type="entry name" value="Pro_4_hyd_alph_FE2OG_OXY"/>
</dbReference>
<dbReference type="Pfam" id="PF13640">
    <property type="entry name" value="2OG-FeII_Oxy_3"/>
    <property type="match status" value="1"/>
</dbReference>
<sequence>MSNLEVEQHPAIHRIRAALEGKQPFTSGTCPLDVDSLNLYYRLSSTEKSVSLFACPCRQRVLTCSCTRKADVLNLANATPEELQNLISACDAAPFGRGNETVMDESYRKALKLELAQFSLPFELIETGIVNKIQHELVDSPDATQRSIRTELYKLNIYDKGSFFKAHKDTPRDVTMFGSLVIIFPTTHEGGNLVLSQKDEQWTFDAPTMLKTSTPEAPSIAWVAFYSNVTHEVLPVTSGARVTLTYNLYFKDAKDTAIQAARSTEADSKYAMVKKDLAELVAAHDEDHLFGFGLAHEYPLTQKDLRGGTLNGLAHFFKGSDALICAACEDLGLNVSITVLYEDEDEDDELVRYLSPSVLKTPGWEVHRREALYYKMTMLKDVKMTWVTPETENTKAESKFIAYGNEASLDSVYGKVCMVASKGKHELKPAREWA</sequence>
<proteinExistence type="predicted"/>
<dbReference type="EMBL" id="KN880691">
    <property type="protein sequence ID" value="KIY63509.1"/>
    <property type="molecule type" value="Genomic_DNA"/>
</dbReference>
<dbReference type="AlphaFoldDB" id="A0A0D7B034"/>
<evidence type="ECO:0000313" key="2">
    <source>
        <dbReference type="EMBL" id="KIY63509.1"/>
    </source>
</evidence>
<accession>A0A0D7B034</accession>
<dbReference type="Gene3D" id="2.60.120.620">
    <property type="entry name" value="q2cbj1_9rhob like domain"/>
    <property type="match status" value="1"/>
</dbReference>
<protein>
    <recommendedName>
        <fullName evidence="1">Prolyl 4-hydroxylase alpha subunit Fe(2+) 2OG dioxygenase domain-containing protein</fullName>
    </recommendedName>
</protein>
<dbReference type="Proteomes" id="UP000054007">
    <property type="component" value="Unassembled WGS sequence"/>
</dbReference>
<evidence type="ECO:0000259" key="1">
    <source>
        <dbReference type="Pfam" id="PF13640"/>
    </source>
</evidence>
<dbReference type="PANTHER" id="PTHR33099">
    <property type="entry name" value="FE2OG DIOXYGENASE DOMAIN-CONTAINING PROTEIN"/>
    <property type="match status" value="1"/>
</dbReference>
<gene>
    <name evidence="2" type="ORF">CYLTODRAFT_359861</name>
</gene>
<reference evidence="2 3" key="1">
    <citation type="journal article" date="2015" name="Fungal Genet. Biol.">
        <title>Evolution of novel wood decay mechanisms in Agaricales revealed by the genome sequences of Fistulina hepatica and Cylindrobasidium torrendii.</title>
        <authorList>
            <person name="Floudas D."/>
            <person name="Held B.W."/>
            <person name="Riley R."/>
            <person name="Nagy L.G."/>
            <person name="Koehler G."/>
            <person name="Ransdell A.S."/>
            <person name="Younus H."/>
            <person name="Chow J."/>
            <person name="Chiniquy J."/>
            <person name="Lipzen A."/>
            <person name="Tritt A."/>
            <person name="Sun H."/>
            <person name="Haridas S."/>
            <person name="LaButti K."/>
            <person name="Ohm R.A."/>
            <person name="Kues U."/>
            <person name="Blanchette R.A."/>
            <person name="Grigoriev I.V."/>
            <person name="Minto R.E."/>
            <person name="Hibbett D.S."/>
        </authorList>
    </citation>
    <scope>NUCLEOTIDE SEQUENCE [LARGE SCALE GENOMIC DNA]</scope>
    <source>
        <strain evidence="2 3">FP15055 ss-10</strain>
    </source>
</reference>